<name>A0A3M7C1A5_HORWE</name>
<dbReference type="AlphaFoldDB" id="A0A3M7C1A5"/>
<evidence type="ECO:0000313" key="3">
    <source>
        <dbReference type="Proteomes" id="UP000270230"/>
    </source>
</evidence>
<dbReference type="Proteomes" id="UP000270230">
    <property type="component" value="Unassembled WGS sequence"/>
</dbReference>
<evidence type="ECO:0000313" key="2">
    <source>
        <dbReference type="EMBL" id="RMY45580.1"/>
    </source>
</evidence>
<organism evidence="2 3">
    <name type="scientific">Hortaea werneckii</name>
    <name type="common">Black yeast</name>
    <name type="synonym">Cladosporium werneckii</name>
    <dbReference type="NCBI Taxonomy" id="91943"/>
    <lineage>
        <taxon>Eukaryota</taxon>
        <taxon>Fungi</taxon>
        <taxon>Dikarya</taxon>
        <taxon>Ascomycota</taxon>
        <taxon>Pezizomycotina</taxon>
        <taxon>Dothideomycetes</taxon>
        <taxon>Dothideomycetidae</taxon>
        <taxon>Mycosphaerellales</taxon>
        <taxon>Teratosphaeriaceae</taxon>
        <taxon>Hortaea</taxon>
    </lineage>
</organism>
<reference evidence="2 3" key="1">
    <citation type="journal article" date="2018" name="BMC Genomics">
        <title>Genomic evidence for intraspecific hybridization in a clonal and extremely halotolerant yeast.</title>
        <authorList>
            <person name="Gostincar C."/>
            <person name="Stajich J.E."/>
            <person name="Zupancic J."/>
            <person name="Zalar P."/>
            <person name="Gunde-Cimerman N."/>
        </authorList>
    </citation>
    <scope>NUCLEOTIDE SEQUENCE [LARGE SCALE GENOMIC DNA]</scope>
    <source>
        <strain evidence="2 3">EXF-151</strain>
    </source>
</reference>
<protein>
    <submittedName>
        <fullName evidence="2">Uncharacterized protein</fullName>
    </submittedName>
</protein>
<dbReference type="EMBL" id="QWIN01000924">
    <property type="protein sequence ID" value="RMY45580.1"/>
    <property type="molecule type" value="Genomic_DNA"/>
</dbReference>
<accession>A0A3M7C1A5</accession>
<feature type="region of interest" description="Disordered" evidence="1">
    <location>
        <begin position="1"/>
        <end position="40"/>
    </location>
</feature>
<feature type="compositionally biased region" description="Low complexity" evidence="1">
    <location>
        <begin position="17"/>
        <end position="31"/>
    </location>
</feature>
<sequence>MSQGARPMDPNTIFPNPSTSSPPSARLASASLVTHKSPRRHRQTFTTNHLTTQYILPTLPEEPSHLSQEPQIDWSPLPHHVHTLFLKHLVLSARYLRHADRDFLLDWVLAELGFPDLLILDRLSDDFQAFCVRGRAKGRRGVGGFGAGERWSVRGGGVDDSKDVEKCGEREAQGEEREGWFESARPERKGKAGEFLVKGAGILSLVSVSKGNSLMGLARRLQGGGWGLGGGGGARESALL</sequence>
<evidence type="ECO:0000256" key="1">
    <source>
        <dbReference type="SAM" id="MobiDB-lite"/>
    </source>
</evidence>
<gene>
    <name evidence="2" type="ORF">D0865_09821</name>
</gene>
<comment type="caution">
    <text evidence="2">The sequence shown here is derived from an EMBL/GenBank/DDBJ whole genome shotgun (WGS) entry which is preliminary data.</text>
</comment>
<proteinExistence type="predicted"/>
<dbReference type="OrthoDB" id="3934189at2759"/>
<dbReference type="VEuPathDB" id="FungiDB:BTJ68_09059"/>